<dbReference type="Pfam" id="PF13577">
    <property type="entry name" value="SnoaL_4"/>
    <property type="match status" value="1"/>
</dbReference>
<sequence>MSPLEKAAAIVECEQTIHRFYAALDDSDFETVANTIAEDGVWHRQGKVLKGPAAVRAALAERPAGRITAHMMQNMVVDVRGPDEADVRYIALVYRYDAPPGATGPAPLDTLLSISVYRDRLKRAADGRWLIEEMRSSRRFG</sequence>
<dbReference type="InterPro" id="IPR037401">
    <property type="entry name" value="SnoaL-like"/>
</dbReference>
<comment type="caution">
    <text evidence="2">The sequence shown here is derived from an EMBL/GenBank/DDBJ whole genome shotgun (WGS) entry which is preliminary data.</text>
</comment>
<proteinExistence type="predicted"/>
<organism evidence="2 3">
    <name type="scientific">Pigmentiphaga soli</name>
    <dbReference type="NCBI Taxonomy" id="1007095"/>
    <lineage>
        <taxon>Bacteria</taxon>
        <taxon>Pseudomonadati</taxon>
        <taxon>Pseudomonadota</taxon>
        <taxon>Betaproteobacteria</taxon>
        <taxon>Burkholderiales</taxon>
        <taxon>Alcaligenaceae</taxon>
        <taxon>Pigmentiphaga</taxon>
    </lineage>
</organism>
<evidence type="ECO:0000259" key="1">
    <source>
        <dbReference type="Pfam" id="PF13577"/>
    </source>
</evidence>
<dbReference type="RefSeq" id="WP_345246263.1">
    <property type="nucleotide sequence ID" value="NZ_BAABFO010000002.1"/>
</dbReference>
<dbReference type="SUPFAM" id="SSF54427">
    <property type="entry name" value="NTF2-like"/>
    <property type="match status" value="1"/>
</dbReference>
<accession>A0ABP8GHY2</accession>
<feature type="domain" description="SnoaL-like" evidence="1">
    <location>
        <begin position="7"/>
        <end position="135"/>
    </location>
</feature>
<dbReference type="InterPro" id="IPR032710">
    <property type="entry name" value="NTF2-like_dom_sf"/>
</dbReference>
<gene>
    <name evidence="2" type="ORF">GCM10023144_06390</name>
</gene>
<evidence type="ECO:0000313" key="3">
    <source>
        <dbReference type="Proteomes" id="UP001501671"/>
    </source>
</evidence>
<protein>
    <submittedName>
        <fullName evidence="2">Nuclear transport factor 2 family protein</fullName>
    </submittedName>
</protein>
<dbReference type="Proteomes" id="UP001501671">
    <property type="component" value="Unassembled WGS sequence"/>
</dbReference>
<dbReference type="EMBL" id="BAABFO010000002">
    <property type="protein sequence ID" value="GAA4324665.1"/>
    <property type="molecule type" value="Genomic_DNA"/>
</dbReference>
<evidence type="ECO:0000313" key="2">
    <source>
        <dbReference type="EMBL" id="GAA4324665.1"/>
    </source>
</evidence>
<dbReference type="Gene3D" id="3.10.450.50">
    <property type="match status" value="1"/>
</dbReference>
<reference evidence="3" key="1">
    <citation type="journal article" date="2019" name="Int. J. Syst. Evol. Microbiol.">
        <title>The Global Catalogue of Microorganisms (GCM) 10K type strain sequencing project: providing services to taxonomists for standard genome sequencing and annotation.</title>
        <authorList>
            <consortium name="The Broad Institute Genomics Platform"/>
            <consortium name="The Broad Institute Genome Sequencing Center for Infectious Disease"/>
            <person name="Wu L."/>
            <person name="Ma J."/>
        </authorList>
    </citation>
    <scope>NUCLEOTIDE SEQUENCE [LARGE SCALE GENOMIC DNA]</scope>
    <source>
        <strain evidence="3">JCM 17666</strain>
    </source>
</reference>
<name>A0ABP8GHY2_9BURK</name>
<dbReference type="CDD" id="cd00531">
    <property type="entry name" value="NTF2_like"/>
    <property type="match status" value="1"/>
</dbReference>
<keyword evidence="3" id="KW-1185">Reference proteome</keyword>